<dbReference type="Proteomes" id="UP000887578">
    <property type="component" value="Unplaced"/>
</dbReference>
<evidence type="ECO:0000313" key="2">
    <source>
        <dbReference type="WBParaSite" id="PDA_v2.g7000.t1"/>
    </source>
</evidence>
<accession>A0A914QT96</accession>
<dbReference type="WBParaSite" id="PDA_v2.g7000.t1">
    <property type="protein sequence ID" value="PDA_v2.g7000.t1"/>
    <property type="gene ID" value="PDA_v2.g7000"/>
</dbReference>
<organism evidence="1 2">
    <name type="scientific">Panagrolaimus davidi</name>
    <dbReference type="NCBI Taxonomy" id="227884"/>
    <lineage>
        <taxon>Eukaryota</taxon>
        <taxon>Metazoa</taxon>
        <taxon>Ecdysozoa</taxon>
        <taxon>Nematoda</taxon>
        <taxon>Chromadorea</taxon>
        <taxon>Rhabditida</taxon>
        <taxon>Tylenchina</taxon>
        <taxon>Panagrolaimomorpha</taxon>
        <taxon>Panagrolaimoidea</taxon>
        <taxon>Panagrolaimidae</taxon>
        <taxon>Panagrolaimus</taxon>
    </lineage>
</organism>
<proteinExistence type="predicted"/>
<protein>
    <submittedName>
        <fullName evidence="2">Uncharacterized protein</fullName>
    </submittedName>
</protein>
<evidence type="ECO:0000313" key="1">
    <source>
        <dbReference type="Proteomes" id="UP000887578"/>
    </source>
</evidence>
<name>A0A914QT96_9BILA</name>
<dbReference type="CDD" id="cd14733">
    <property type="entry name" value="BACK"/>
    <property type="match status" value="1"/>
</dbReference>
<sequence length="72" mass="8650">MAYSSKEIIDNANNENIIELYKFTEFYNYEPLKKWLLNYVIKNLSEISVFKSLDSDLYKPILKELLKQKKII</sequence>
<reference evidence="2" key="1">
    <citation type="submission" date="2022-11" db="UniProtKB">
        <authorList>
            <consortium name="WormBaseParasite"/>
        </authorList>
    </citation>
    <scope>IDENTIFICATION</scope>
</reference>
<keyword evidence="1" id="KW-1185">Reference proteome</keyword>
<dbReference type="AlphaFoldDB" id="A0A914QT96"/>